<evidence type="ECO:0000256" key="2">
    <source>
        <dbReference type="SAM" id="Phobius"/>
    </source>
</evidence>
<accession>A0ABW3S979</accession>
<evidence type="ECO:0000256" key="1">
    <source>
        <dbReference type="ARBA" id="ARBA00022729"/>
    </source>
</evidence>
<name>A0ABW3S979_9BACL</name>
<reference evidence="5" key="1">
    <citation type="journal article" date="2019" name="Int. J. Syst. Evol. Microbiol.">
        <title>The Global Catalogue of Microorganisms (GCM) 10K type strain sequencing project: providing services to taxonomists for standard genome sequencing and annotation.</title>
        <authorList>
            <consortium name="The Broad Institute Genomics Platform"/>
            <consortium name="The Broad Institute Genome Sequencing Center for Infectious Disease"/>
            <person name="Wu L."/>
            <person name="Ma J."/>
        </authorList>
    </citation>
    <scope>NUCLEOTIDE SEQUENCE [LARGE SCALE GENOMIC DNA]</scope>
    <source>
        <strain evidence="5">CCUG 48216</strain>
    </source>
</reference>
<dbReference type="Gene3D" id="2.130.10.10">
    <property type="entry name" value="YVTN repeat-like/Quinoprotein amine dehydrogenase"/>
    <property type="match status" value="3"/>
</dbReference>
<dbReference type="RefSeq" id="WP_240267653.1">
    <property type="nucleotide sequence ID" value="NZ_JAKSXN010000003.1"/>
</dbReference>
<evidence type="ECO:0000313" key="4">
    <source>
        <dbReference type="EMBL" id="MFD1180841.1"/>
    </source>
</evidence>
<dbReference type="PANTHER" id="PTHR47197">
    <property type="entry name" value="PROTEIN NIRF"/>
    <property type="match status" value="1"/>
</dbReference>
<sequence>MKKKYRWGGIALFLFLFIVIGTWLFVKQPEGKADSTSVFYVPNAGDGTISVVDYEQGKTVDTIKLGTDQASHGIALSLDQKVLYAGTGFEGKTLIAIDTKTKKKIKELSFDEGVHGIDINPDGQNLYVSLNPGLGKTGGKLAIVDTANFELKSLVETGEGPAHVAVTADGSEVWTANVNDDTISIVDATTAKVVKTIAVGKVPNEVAVMPDSRYAFAANVESNTVSVIDMKTMQVIKDIEAGEAPHGVTVSPDGKELWVSNNKSNDVTVINTDNFRVLATISTGSYANHVGFSPDGVWAFVSNRQSNDIVKINREDRKVVAIIPVGSEPHEISLEDIIVPVQASNVTAPDISPDPSVQEGTLGSAQITVQRLKATDLGNDPNFTDIKAEDFQQNDIYGISLAAHSGDISDLLNEQRISLQGLNGKYVSPSRLVSVSNDSHHPFYLAWFPKTEQASQVEMKIDGPNGETVSLSWSE</sequence>
<dbReference type="InterPro" id="IPR048433">
    <property type="entry name" value="YNCE-like_beta-prop"/>
</dbReference>
<gene>
    <name evidence="4" type="ORF">ACFQ2Z_05680</name>
</gene>
<keyword evidence="2" id="KW-0812">Transmembrane</keyword>
<keyword evidence="1" id="KW-0732">Signal</keyword>
<feature type="domain" description="YNCE-like beta-propeller" evidence="3">
    <location>
        <begin position="141"/>
        <end position="299"/>
    </location>
</feature>
<keyword evidence="2" id="KW-1133">Transmembrane helix</keyword>
<dbReference type="InterPro" id="IPR015943">
    <property type="entry name" value="WD40/YVTN_repeat-like_dom_sf"/>
</dbReference>
<dbReference type="Pfam" id="PF21783">
    <property type="entry name" value="YNCE"/>
    <property type="match status" value="1"/>
</dbReference>
<dbReference type="InterPro" id="IPR011964">
    <property type="entry name" value="YVTN_b-propeller_repeat"/>
</dbReference>
<dbReference type="InterPro" id="IPR011048">
    <property type="entry name" value="Haem_d1_sf"/>
</dbReference>
<feature type="transmembrane region" description="Helical" evidence="2">
    <location>
        <begin position="7"/>
        <end position="26"/>
    </location>
</feature>
<protein>
    <submittedName>
        <fullName evidence="4">YncE family protein</fullName>
    </submittedName>
</protein>
<comment type="caution">
    <text evidence="4">The sequence shown here is derived from an EMBL/GenBank/DDBJ whole genome shotgun (WGS) entry which is preliminary data.</text>
</comment>
<dbReference type="SUPFAM" id="SSF51004">
    <property type="entry name" value="C-terminal (heme d1) domain of cytochrome cd1-nitrite reductase"/>
    <property type="match status" value="1"/>
</dbReference>
<evidence type="ECO:0000259" key="3">
    <source>
        <dbReference type="Pfam" id="PF21783"/>
    </source>
</evidence>
<dbReference type="NCBIfam" id="TIGR02276">
    <property type="entry name" value="beta_rpt_yvtn"/>
    <property type="match status" value="3"/>
</dbReference>
<organism evidence="4 5">
    <name type="scientific">Paenibacillus timonensis</name>
    <dbReference type="NCBI Taxonomy" id="225915"/>
    <lineage>
        <taxon>Bacteria</taxon>
        <taxon>Bacillati</taxon>
        <taxon>Bacillota</taxon>
        <taxon>Bacilli</taxon>
        <taxon>Bacillales</taxon>
        <taxon>Paenibacillaceae</taxon>
        <taxon>Paenibacillus</taxon>
    </lineage>
</organism>
<keyword evidence="2" id="KW-0472">Membrane</keyword>
<dbReference type="PANTHER" id="PTHR47197:SF3">
    <property type="entry name" value="DIHYDRO-HEME D1 DEHYDROGENASE"/>
    <property type="match status" value="1"/>
</dbReference>
<dbReference type="EMBL" id="JBHTKZ010000006">
    <property type="protein sequence ID" value="MFD1180841.1"/>
    <property type="molecule type" value="Genomic_DNA"/>
</dbReference>
<dbReference type="Proteomes" id="UP001597211">
    <property type="component" value="Unassembled WGS sequence"/>
</dbReference>
<keyword evidence="5" id="KW-1185">Reference proteome</keyword>
<dbReference type="InterPro" id="IPR051200">
    <property type="entry name" value="Host-pathogen_enzymatic-act"/>
</dbReference>
<evidence type="ECO:0000313" key="5">
    <source>
        <dbReference type="Proteomes" id="UP001597211"/>
    </source>
</evidence>
<proteinExistence type="predicted"/>